<accession>A0A8J3V366</accession>
<organism evidence="2 3">
    <name type="scientific">Planotetraspora thailandica</name>
    <dbReference type="NCBI Taxonomy" id="487172"/>
    <lineage>
        <taxon>Bacteria</taxon>
        <taxon>Bacillati</taxon>
        <taxon>Actinomycetota</taxon>
        <taxon>Actinomycetes</taxon>
        <taxon>Streptosporangiales</taxon>
        <taxon>Streptosporangiaceae</taxon>
        <taxon>Planotetraspora</taxon>
    </lineage>
</organism>
<protein>
    <submittedName>
        <fullName evidence="2">Uncharacterized protein</fullName>
    </submittedName>
</protein>
<sequence length="134" mass="14831">MRIAVSVSSPSGEGFGTSTQFRNGSTWRELLDGLCDVLAHHRLENPYDPYARLSPCAVVVQWASTAALVMSEHPMRRGRRPSIWTRVSETEDSREAVSWLRRLELRALSCEACGNCPIPPVPSWEPDSPPGAIV</sequence>
<evidence type="ECO:0000313" key="2">
    <source>
        <dbReference type="EMBL" id="GII56522.1"/>
    </source>
</evidence>
<keyword evidence="3" id="KW-1185">Reference proteome</keyword>
<dbReference type="Proteomes" id="UP000605992">
    <property type="component" value="Unassembled WGS sequence"/>
</dbReference>
<evidence type="ECO:0000256" key="1">
    <source>
        <dbReference type="SAM" id="MobiDB-lite"/>
    </source>
</evidence>
<gene>
    <name evidence="2" type="ORF">Pth03_49110</name>
</gene>
<dbReference type="AlphaFoldDB" id="A0A8J3V366"/>
<reference evidence="2" key="1">
    <citation type="submission" date="2021-01" db="EMBL/GenBank/DDBJ databases">
        <title>Whole genome shotgun sequence of Planotetraspora thailandica NBRC 104271.</title>
        <authorList>
            <person name="Komaki H."/>
            <person name="Tamura T."/>
        </authorList>
    </citation>
    <scope>NUCLEOTIDE SEQUENCE</scope>
    <source>
        <strain evidence="2">NBRC 104271</strain>
    </source>
</reference>
<name>A0A8J3V366_9ACTN</name>
<comment type="caution">
    <text evidence="2">The sequence shown here is derived from an EMBL/GenBank/DDBJ whole genome shotgun (WGS) entry which is preliminary data.</text>
</comment>
<dbReference type="EMBL" id="BOOR01000037">
    <property type="protein sequence ID" value="GII56522.1"/>
    <property type="molecule type" value="Genomic_DNA"/>
</dbReference>
<evidence type="ECO:0000313" key="3">
    <source>
        <dbReference type="Proteomes" id="UP000605992"/>
    </source>
</evidence>
<feature type="region of interest" description="Disordered" evidence="1">
    <location>
        <begin position="1"/>
        <end position="20"/>
    </location>
</feature>
<proteinExistence type="predicted"/>